<evidence type="ECO:0000256" key="1">
    <source>
        <dbReference type="ARBA" id="ARBA00006625"/>
    </source>
</evidence>
<dbReference type="EMBL" id="JAERTY010000001">
    <property type="protein sequence ID" value="MBL1407607.1"/>
    <property type="molecule type" value="Genomic_DNA"/>
</dbReference>
<reference evidence="4 5" key="1">
    <citation type="submission" date="2021-01" db="EMBL/GenBank/DDBJ databases">
        <title>C459-1 draft genome sequence.</title>
        <authorList>
            <person name="Zhang X.-F."/>
        </authorList>
    </citation>
    <scope>NUCLEOTIDE SEQUENCE [LARGE SCALE GENOMIC DNA]</scope>
    <source>
        <strain evidence="5">C459-1</strain>
    </source>
</reference>
<organism evidence="4 5">
    <name type="scientific">Sphingobacterium faecale</name>
    <dbReference type="NCBI Taxonomy" id="2803775"/>
    <lineage>
        <taxon>Bacteria</taxon>
        <taxon>Pseudomonadati</taxon>
        <taxon>Bacteroidota</taxon>
        <taxon>Sphingobacteriia</taxon>
        <taxon>Sphingobacteriales</taxon>
        <taxon>Sphingobacteriaceae</taxon>
        <taxon>Sphingobacterium</taxon>
    </lineage>
</organism>
<dbReference type="InterPro" id="IPR029055">
    <property type="entry name" value="Ntn_hydrolases_N"/>
</dbReference>
<accession>A0ABS1QYV3</accession>
<feature type="domain" description="Choloylglycine hydrolase/NAAA C-terminal" evidence="3">
    <location>
        <begin position="5"/>
        <end position="295"/>
    </location>
</feature>
<keyword evidence="2 4" id="KW-0378">Hydrolase</keyword>
<dbReference type="PANTHER" id="PTHR35527:SF2">
    <property type="entry name" value="HYDROLASE"/>
    <property type="match status" value="1"/>
</dbReference>
<dbReference type="InterPro" id="IPR052193">
    <property type="entry name" value="Peptidase_C59"/>
</dbReference>
<sequence length="326" mass="36467">MSRVVYKGPNNTILTARNMDFSLEIAANIWLFPRDIARHGSTGSNTIQWISKYGSVVTSSWDIAVSDGMNEKGLVANMLWLVSSQYPKFEKDGTGKKGLAISLWAQYALDNFSTVAEAVNEFRKEDFVVVTDFIPGTDKFTTVHLSISDASGDNAILEYINGKLVIHHDPSYTVMTNDPIFEEQLAINKYWKTIPGNIFLPGTNKAVDRFVRASYYINAIPQTDNTRVAVAGAFSVIRQCSVPYGISTEGFPNLSTTRWRTVSDQKNLVYYFEDALSPNAIWVDFKKLDFNAKANIKKLALDKNQIYAGETSMQFANAKPFIFQGI</sequence>
<evidence type="ECO:0000313" key="4">
    <source>
        <dbReference type="EMBL" id="MBL1407607.1"/>
    </source>
</evidence>
<evidence type="ECO:0000313" key="5">
    <source>
        <dbReference type="Proteomes" id="UP000625283"/>
    </source>
</evidence>
<gene>
    <name evidence="4" type="ORF">JKG61_02455</name>
</gene>
<name>A0ABS1QYV3_9SPHI</name>
<dbReference type="RefSeq" id="WP_202101396.1">
    <property type="nucleotide sequence ID" value="NZ_JAERTY010000001.1"/>
</dbReference>
<evidence type="ECO:0000259" key="3">
    <source>
        <dbReference type="Pfam" id="PF02275"/>
    </source>
</evidence>
<comment type="caution">
    <text evidence="4">The sequence shown here is derived from an EMBL/GenBank/DDBJ whole genome shotgun (WGS) entry which is preliminary data.</text>
</comment>
<comment type="similarity">
    <text evidence="1">Belongs to the peptidase C59 family.</text>
</comment>
<protein>
    <submittedName>
        <fullName evidence="4">Linear amide C-N hydrolase</fullName>
    </submittedName>
</protein>
<dbReference type="Proteomes" id="UP000625283">
    <property type="component" value="Unassembled WGS sequence"/>
</dbReference>
<dbReference type="CDD" id="cd01902">
    <property type="entry name" value="Ntn_CGH"/>
    <property type="match status" value="1"/>
</dbReference>
<evidence type="ECO:0000256" key="2">
    <source>
        <dbReference type="ARBA" id="ARBA00022801"/>
    </source>
</evidence>
<dbReference type="SUPFAM" id="SSF56235">
    <property type="entry name" value="N-terminal nucleophile aminohydrolases (Ntn hydrolases)"/>
    <property type="match status" value="1"/>
</dbReference>
<dbReference type="PANTHER" id="PTHR35527">
    <property type="entry name" value="CHOLOYLGLYCINE HYDROLASE"/>
    <property type="match status" value="1"/>
</dbReference>
<dbReference type="Pfam" id="PF02275">
    <property type="entry name" value="CBAH"/>
    <property type="match status" value="1"/>
</dbReference>
<proteinExistence type="inferred from homology"/>
<keyword evidence="5" id="KW-1185">Reference proteome</keyword>
<dbReference type="GO" id="GO:0016787">
    <property type="term" value="F:hydrolase activity"/>
    <property type="evidence" value="ECO:0007669"/>
    <property type="project" value="UniProtKB-KW"/>
</dbReference>
<dbReference type="InterPro" id="IPR029132">
    <property type="entry name" value="CBAH/NAAA_C"/>
</dbReference>
<dbReference type="Gene3D" id="3.60.60.10">
    <property type="entry name" value="Penicillin V Acylase, Chain A"/>
    <property type="match status" value="1"/>
</dbReference>